<comment type="cofactor">
    <cofactor evidence="1">
        <name>pyridoxal 5'-phosphate</name>
        <dbReference type="ChEBI" id="CHEBI:597326"/>
    </cofactor>
</comment>
<dbReference type="Pfam" id="PF00291">
    <property type="entry name" value="PALP"/>
    <property type="match status" value="1"/>
</dbReference>
<comment type="similarity">
    <text evidence="2">Belongs to the serine/threonine dehydratase family.</text>
</comment>
<evidence type="ECO:0000256" key="1">
    <source>
        <dbReference type="ARBA" id="ARBA00001933"/>
    </source>
</evidence>
<feature type="domain" description="Tryptophan synthase beta chain-like PALP" evidence="5">
    <location>
        <begin position="68"/>
        <end position="119"/>
    </location>
</feature>
<evidence type="ECO:0000259" key="5">
    <source>
        <dbReference type="Pfam" id="PF00291"/>
    </source>
</evidence>
<dbReference type="PANTHER" id="PTHR48078:SF11">
    <property type="entry name" value="THREONINE DEHYDRATASE, MITOCHONDRIAL"/>
    <property type="match status" value="1"/>
</dbReference>
<dbReference type="EMBL" id="CP144700">
    <property type="protein sequence ID" value="WVZ25236.1"/>
    <property type="molecule type" value="Genomic_DNA"/>
</dbReference>
<dbReference type="GO" id="GO:0030170">
    <property type="term" value="F:pyridoxal phosphate binding"/>
    <property type="evidence" value="ECO:0007669"/>
    <property type="project" value="InterPro"/>
</dbReference>
<dbReference type="AlphaFoldDB" id="A0AAQ3PCD0"/>
<dbReference type="GO" id="GO:0004794">
    <property type="term" value="F:threonine deaminase activity"/>
    <property type="evidence" value="ECO:0007669"/>
    <property type="project" value="TreeGrafter"/>
</dbReference>
<dbReference type="GO" id="GO:0009097">
    <property type="term" value="P:isoleucine biosynthetic process"/>
    <property type="evidence" value="ECO:0007669"/>
    <property type="project" value="TreeGrafter"/>
</dbReference>
<dbReference type="InterPro" id="IPR036052">
    <property type="entry name" value="TrpB-like_PALP_sf"/>
</dbReference>
<keyword evidence="7" id="KW-1185">Reference proteome</keyword>
<dbReference type="Proteomes" id="UP001374535">
    <property type="component" value="Chromosome 1"/>
</dbReference>
<protein>
    <recommendedName>
        <fullName evidence="5">Tryptophan synthase beta chain-like PALP domain-containing protein</fullName>
    </recommendedName>
</protein>
<evidence type="ECO:0000313" key="7">
    <source>
        <dbReference type="Proteomes" id="UP001374535"/>
    </source>
</evidence>
<dbReference type="SUPFAM" id="SSF53686">
    <property type="entry name" value="Tryptophan synthase beta subunit-like PLP-dependent enzymes"/>
    <property type="match status" value="1"/>
</dbReference>
<gene>
    <name evidence="6" type="ORF">V8G54_003780</name>
</gene>
<dbReference type="InterPro" id="IPR001926">
    <property type="entry name" value="TrpB-like_PALP"/>
</dbReference>
<organism evidence="6 7">
    <name type="scientific">Vigna mungo</name>
    <name type="common">Black gram</name>
    <name type="synonym">Phaseolus mungo</name>
    <dbReference type="NCBI Taxonomy" id="3915"/>
    <lineage>
        <taxon>Eukaryota</taxon>
        <taxon>Viridiplantae</taxon>
        <taxon>Streptophyta</taxon>
        <taxon>Embryophyta</taxon>
        <taxon>Tracheophyta</taxon>
        <taxon>Spermatophyta</taxon>
        <taxon>Magnoliopsida</taxon>
        <taxon>eudicotyledons</taxon>
        <taxon>Gunneridae</taxon>
        <taxon>Pentapetalae</taxon>
        <taxon>rosids</taxon>
        <taxon>fabids</taxon>
        <taxon>Fabales</taxon>
        <taxon>Fabaceae</taxon>
        <taxon>Papilionoideae</taxon>
        <taxon>50 kb inversion clade</taxon>
        <taxon>NPAAA clade</taxon>
        <taxon>indigoferoid/millettioid clade</taxon>
        <taxon>Phaseoleae</taxon>
        <taxon>Vigna</taxon>
    </lineage>
</organism>
<reference evidence="6 7" key="1">
    <citation type="journal article" date="2023" name="Life. Sci Alliance">
        <title>Evolutionary insights into 3D genome organization and epigenetic landscape of Vigna mungo.</title>
        <authorList>
            <person name="Junaid A."/>
            <person name="Singh B."/>
            <person name="Bhatia S."/>
        </authorList>
    </citation>
    <scope>NUCLEOTIDE SEQUENCE [LARGE SCALE GENOMIC DNA]</scope>
    <source>
        <strain evidence="6">Urdbean</strain>
    </source>
</reference>
<dbReference type="Gene3D" id="3.40.50.1100">
    <property type="match status" value="1"/>
</dbReference>
<dbReference type="PROSITE" id="PS00165">
    <property type="entry name" value="DEHYDRATASE_SER_THR"/>
    <property type="match status" value="1"/>
</dbReference>
<name>A0AAQ3PCD0_VIGMU</name>
<keyword evidence="3" id="KW-0663">Pyridoxal phosphate</keyword>
<dbReference type="InterPro" id="IPR000634">
    <property type="entry name" value="Ser/Thr_deHydtase_PyrdxlP-BS"/>
</dbReference>
<accession>A0AAQ3PCD0</accession>
<dbReference type="GO" id="GO:0006565">
    <property type="term" value="P:L-serine catabolic process"/>
    <property type="evidence" value="ECO:0007669"/>
    <property type="project" value="TreeGrafter"/>
</dbReference>
<evidence type="ECO:0000256" key="3">
    <source>
        <dbReference type="ARBA" id="ARBA00022898"/>
    </source>
</evidence>
<dbReference type="InterPro" id="IPR050147">
    <property type="entry name" value="Ser/Thr_Dehydratase"/>
</dbReference>
<evidence type="ECO:0000313" key="6">
    <source>
        <dbReference type="EMBL" id="WVZ25236.1"/>
    </source>
</evidence>
<dbReference type="GO" id="GO:0006567">
    <property type="term" value="P:L-threonine catabolic process"/>
    <property type="evidence" value="ECO:0007669"/>
    <property type="project" value="TreeGrafter"/>
</dbReference>
<proteinExistence type="inferred from homology"/>
<evidence type="ECO:0000256" key="4">
    <source>
        <dbReference type="ARBA" id="ARBA00023239"/>
    </source>
</evidence>
<dbReference type="GO" id="GO:0003941">
    <property type="term" value="F:L-serine ammonia-lyase activity"/>
    <property type="evidence" value="ECO:0007669"/>
    <property type="project" value="TreeGrafter"/>
</dbReference>
<dbReference type="PANTHER" id="PTHR48078">
    <property type="entry name" value="THREONINE DEHYDRATASE, MITOCHONDRIAL-RELATED"/>
    <property type="match status" value="1"/>
</dbReference>
<evidence type="ECO:0000256" key="2">
    <source>
        <dbReference type="ARBA" id="ARBA00010869"/>
    </source>
</evidence>
<sequence>MQPHNIIFVLYLSTRDIAAHVQQQFQALCINHIMIFLPSGGDDMMNVLSYLTNILTLKVYDVAIESHLQLAPKLFGKLEVKVWLKREDLQPVFSFKIRGAYNMMAKHPRELLEKGVICSAVIVM</sequence>
<keyword evidence="4" id="KW-0456">Lyase</keyword>